<sequence>MSQSSFNVATGEKSSGFEQRVKLWLANGKHPTLLDTMPKEDLQRELMDWVNRRHALPRLGHSPNFNKSTGAIAMEYLEAGHKFKDELRALVQDHAERYENVAWSLRLNHGIRWGLPTKTSEFRVLGALIALGQPGISVDTIQTLKRPPDINRMEQLLKTVLEEAKETFQRTSVERD</sequence>
<dbReference type="VEuPathDB" id="FungiDB:MPH_10761"/>
<dbReference type="InParanoid" id="K2QQF2"/>
<dbReference type="HOGENOM" id="CLU_1525453_0_0_1"/>
<dbReference type="OrthoDB" id="10649628at2759"/>
<evidence type="ECO:0000313" key="1">
    <source>
        <dbReference type="EMBL" id="EKG12131.1"/>
    </source>
</evidence>
<proteinExistence type="predicted"/>
<accession>K2QQF2</accession>
<gene>
    <name evidence="1" type="ORF">MPH_10761</name>
</gene>
<organism evidence="1 2">
    <name type="scientific">Macrophomina phaseolina (strain MS6)</name>
    <name type="common">Charcoal rot fungus</name>
    <dbReference type="NCBI Taxonomy" id="1126212"/>
    <lineage>
        <taxon>Eukaryota</taxon>
        <taxon>Fungi</taxon>
        <taxon>Dikarya</taxon>
        <taxon>Ascomycota</taxon>
        <taxon>Pezizomycotina</taxon>
        <taxon>Dothideomycetes</taxon>
        <taxon>Dothideomycetes incertae sedis</taxon>
        <taxon>Botryosphaeriales</taxon>
        <taxon>Botryosphaeriaceae</taxon>
        <taxon>Macrophomina</taxon>
    </lineage>
</organism>
<evidence type="ECO:0000313" key="2">
    <source>
        <dbReference type="Proteomes" id="UP000007129"/>
    </source>
</evidence>
<name>K2QQF2_MACPH</name>
<protein>
    <submittedName>
        <fullName evidence="1">Uncharacterized protein</fullName>
    </submittedName>
</protein>
<reference evidence="1 2" key="1">
    <citation type="journal article" date="2012" name="BMC Genomics">
        <title>Tools to kill: Genome of one of the most destructive plant pathogenic fungi Macrophomina phaseolina.</title>
        <authorList>
            <person name="Islam M.S."/>
            <person name="Haque M.S."/>
            <person name="Islam M.M."/>
            <person name="Emdad E.M."/>
            <person name="Halim A."/>
            <person name="Hossen Q.M.M."/>
            <person name="Hossain M.Z."/>
            <person name="Ahmed B."/>
            <person name="Rahim S."/>
            <person name="Rahman M.S."/>
            <person name="Alam M.M."/>
            <person name="Hou S."/>
            <person name="Wan X."/>
            <person name="Saito J.A."/>
            <person name="Alam M."/>
        </authorList>
    </citation>
    <scope>NUCLEOTIDE SEQUENCE [LARGE SCALE GENOMIC DNA]</scope>
    <source>
        <strain evidence="1 2">MS6</strain>
    </source>
</reference>
<dbReference type="Proteomes" id="UP000007129">
    <property type="component" value="Unassembled WGS sequence"/>
</dbReference>
<comment type="caution">
    <text evidence="1">The sequence shown here is derived from an EMBL/GenBank/DDBJ whole genome shotgun (WGS) entry which is preliminary data.</text>
</comment>
<dbReference type="EMBL" id="AHHD01000458">
    <property type="protein sequence ID" value="EKG12131.1"/>
    <property type="molecule type" value="Genomic_DNA"/>
</dbReference>
<dbReference type="AlphaFoldDB" id="K2QQF2"/>